<dbReference type="AlphaFoldDB" id="A0A183B2B1"/>
<evidence type="ECO:0000313" key="2">
    <source>
        <dbReference type="Proteomes" id="UP000272942"/>
    </source>
</evidence>
<dbReference type="WBParaSite" id="ECPE_0001338501-mRNA-1">
    <property type="protein sequence ID" value="ECPE_0001338501-mRNA-1"/>
    <property type="gene ID" value="ECPE_0001338501"/>
</dbReference>
<reference evidence="3" key="1">
    <citation type="submission" date="2016-06" db="UniProtKB">
        <authorList>
            <consortium name="WormBaseParasite"/>
        </authorList>
    </citation>
    <scope>IDENTIFICATION</scope>
</reference>
<evidence type="ECO:0000313" key="1">
    <source>
        <dbReference type="EMBL" id="VDP90618.1"/>
    </source>
</evidence>
<keyword evidence="2" id="KW-1185">Reference proteome</keyword>
<gene>
    <name evidence="1" type="ORF">ECPE_LOCUS13346</name>
</gene>
<dbReference type="EMBL" id="UZAN01054861">
    <property type="protein sequence ID" value="VDP90618.1"/>
    <property type="molecule type" value="Genomic_DNA"/>
</dbReference>
<accession>A0A183B2B1</accession>
<proteinExistence type="predicted"/>
<evidence type="ECO:0000313" key="3">
    <source>
        <dbReference type="WBParaSite" id="ECPE_0001338501-mRNA-1"/>
    </source>
</evidence>
<sequence length="122" mass="14007">GFVPRLASEVITTVVYYSVCRFVRRWIFGVNKKPTAAINTIQVLTFFALRNYVYSLESYRLFSLQLAGCIMTVRNAKLVGATEANSFSGWRDCERFLTKSGQSNRGWFPFLRSHIQPKDLPD</sequence>
<dbReference type="Proteomes" id="UP000272942">
    <property type="component" value="Unassembled WGS sequence"/>
</dbReference>
<name>A0A183B2B1_9TREM</name>
<protein>
    <submittedName>
        <fullName evidence="3">Bestrophin homolog</fullName>
    </submittedName>
</protein>
<organism evidence="3">
    <name type="scientific">Echinostoma caproni</name>
    <dbReference type="NCBI Taxonomy" id="27848"/>
    <lineage>
        <taxon>Eukaryota</taxon>
        <taxon>Metazoa</taxon>
        <taxon>Spiralia</taxon>
        <taxon>Lophotrochozoa</taxon>
        <taxon>Platyhelminthes</taxon>
        <taxon>Trematoda</taxon>
        <taxon>Digenea</taxon>
        <taxon>Plagiorchiida</taxon>
        <taxon>Echinostomata</taxon>
        <taxon>Echinostomatoidea</taxon>
        <taxon>Echinostomatidae</taxon>
        <taxon>Echinostoma</taxon>
    </lineage>
</organism>
<reference evidence="1 2" key="2">
    <citation type="submission" date="2018-11" db="EMBL/GenBank/DDBJ databases">
        <authorList>
            <consortium name="Pathogen Informatics"/>
        </authorList>
    </citation>
    <scope>NUCLEOTIDE SEQUENCE [LARGE SCALE GENOMIC DNA]</scope>
    <source>
        <strain evidence="1 2">Egypt</strain>
    </source>
</reference>